<dbReference type="OMA" id="NDAIWRE"/>
<protein>
    <recommendedName>
        <fullName evidence="3">Protein kinase domain-containing protein</fullName>
    </recommendedName>
</protein>
<accession>A0A1C7MIJ2</accession>
<organism evidence="1 2">
    <name type="scientific">Grifola frondosa</name>
    <name type="common">Maitake</name>
    <name type="synonym">Polyporus frondosus</name>
    <dbReference type="NCBI Taxonomy" id="5627"/>
    <lineage>
        <taxon>Eukaryota</taxon>
        <taxon>Fungi</taxon>
        <taxon>Dikarya</taxon>
        <taxon>Basidiomycota</taxon>
        <taxon>Agaricomycotina</taxon>
        <taxon>Agaricomycetes</taxon>
        <taxon>Polyporales</taxon>
        <taxon>Grifolaceae</taxon>
        <taxon>Grifola</taxon>
    </lineage>
</organism>
<evidence type="ECO:0000313" key="2">
    <source>
        <dbReference type="Proteomes" id="UP000092993"/>
    </source>
</evidence>
<dbReference type="SUPFAM" id="SSF56112">
    <property type="entry name" value="Protein kinase-like (PK-like)"/>
    <property type="match status" value="1"/>
</dbReference>
<comment type="caution">
    <text evidence="1">The sequence shown here is derived from an EMBL/GenBank/DDBJ whole genome shotgun (WGS) entry which is preliminary data.</text>
</comment>
<evidence type="ECO:0000313" key="1">
    <source>
        <dbReference type="EMBL" id="OBZ74834.1"/>
    </source>
</evidence>
<sequence length="221" mass="25835">MSTLRFPTRPSDETCVEFYELKCIMPSTNTAAKFEHVIAEARFYSNEFKKLQDVTVPHFHELFMGEMMDEEDTACLVLDYIRESLSRCLWTMNAEFRHAALKTLRLIHHAGVQHNDLVERNIIVDENYRPFIIDFEIAGDINDKCGQVIPVIFNAKEPTCEEFGCEEMHDSCLIADVWQLRHVQFMHRYVPAEWATTPDELAMRAPQVLAMKKPTHQHWTE</sequence>
<proteinExistence type="predicted"/>
<keyword evidence="2" id="KW-1185">Reference proteome</keyword>
<name>A0A1C7MIJ2_GRIFR</name>
<dbReference type="InterPro" id="IPR011009">
    <property type="entry name" value="Kinase-like_dom_sf"/>
</dbReference>
<gene>
    <name evidence="1" type="ORF">A0H81_05260</name>
</gene>
<reference evidence="1 2" key="1">
    <citation type="submission" date="2016-03" db="EMBL/GenBank/DDBJ databases">
        <title>Whole genome sequencing of Grifola frondosa 9006-11.</title>
        <authorList>
            <person name="Min B."/>
            <person name="Park H."/>
            <person name="Kim J.-G."/>
            <person name="Cho H."/>
            <person name="Oh Y.-L."/>
            <person name="Kong W.-S."/>
            <person name="Choi I.-G."/>
        </authorList>
    </citation>
    <scope>NUCLEOTIDE SEQUENCE [LARGE SCALE GENOMIC DNA]</scope>
    <source>
        <strain evidence="1 2">9006-11</strain>
    </source>
</reference>
<dbReference type="AlphaFoldDB" id="A0A1C7MIJ2"/>
<dbReference type="OrthoDB" id="3271031at2759"/>
<evidence type="ECO:0008006" key="3">
    <source>
        <dbReference type="Google" id="ProtNLM"/>
    </source>
</evidence>
<dbReference type="EMBL" id="LUGG01000005">
    <property type="protein sequence ID" value="OBZ74834.1"/>
    <property type="molecule type" value="Genomic_DNA"/>
</dbReference>
<dbReference type="Proteomes" id="UP000092993">
    <property type="component" value="Unassembled WGS sequence"/>
</dbReference>
<dbReference type="Gene3D" id="1.10.510.10">
    <property type="entry name" value="Transferase(Phosphotransferase) domain 1"/>
    <property type="match status" value="1"/>
</dbReference>